<dbReference type="CDD" id="cd01396">
    <property type="entry name" value="MeCP2_MBD"/>
    <property type="match status" value="1"/>
</dbReference>
<evidence type="ECO:0000256" key="2">
    <source>
        <dbReference type="ARBA" id="ARBA00022771"/>
    </source>
</evidence>
<keyword evidence="9" id="KW-1185">Reference proteome</keyword>
<evidence type="ECO:0000313" key="9">
    <source>
        <dbReference type="Proteomes" id="UP000694397"/>
    </source>
</evidence>
<protein>
    <recommendedName>
        <fullName evidence="10">Methyl-CpG-binding domain protein 1-like</fullName>
    </recommendedName>
</protein>
<dbReference type="Proteomes" id="UP000694397">
    <property type="component" value="Chromosome 1"/>
</dbReference>
<dbReference type="Gene3D" id="3.30.890.10">
    <property type="entry name" value="Methyl-cpg-binding Protein 2, Chain A"/>
    <property type="match status" value="1"/>
</dbReference>
<feature type="compositionally biased region" description="Low complexity" evidence="5">
    <location>
        <begin position="358"/>
        <end position="367"/>
    </location>
</feature>
<reference evidence="8" key="3">
    <citation type="submission" date="2025-09" db="UniProtKB">
        <authorList>
            <consortium name="Ensembl"/>
        </authorList>
    </citation>
    <scope>IDENTIFICATION</scope>
</reference>
<reference evidence="8" key="2">
    <citation type="submission" date="2025-08" db="UniProtKB">
        <authorList>
            <consortium name="Ensembl"/>
        </authorList>
    </citation>
    <scope>IDENTIFICATION</scope>
</reference>
<feature type="compositionally biased region" description="Basic residues" evidence="5">
    <location>
        <begin position="770"/>
        <end position="789"/>
    </location>
</feature>
<feature type="compositionally biased region" description="Basic and acidic residues" evidence="5">
    <location>
        <begin position="805"/>
        <end position="814"/>
    </location>
</feature>
<proteinExistence type="predicted"/>
<keyword evidence="2 4" id="KW-0863">Zinc-finger</keyword>
<feature type="region of interest" description="Disordered" evidence="5">
    <location>
        <begin position="767"/>
        <end position="843"/>
    </location>
</feature>
<dbReference type="AlphaFoldDB" id="A0A8C9T709"/>
<evidence type="ECO:0000259" key="7">
    <source>
        <dbReference type="PROSITE" id="PS51058"/>
    </source>
</evidence>
<feature type="domain" description="MBD" evidence="6">
    <location>
        <begin position="160"/>
        <end position="228"/>
    </location>
</feature>
<feature type="compositionally biased region" description="Acidic residues" evidence="5">
    <location>
        <begin position="11"/>
        <end position="24"/>
    </location>
</feature>
<evidence type="ECO:0000256" key="3">
    <source>
        <dbReference type="ARBA" id="ARBA00022833"/>
    </source>
</evidence>
<dbReference type="Pfam" id="PF01429">
    <property type="entry name" value="MBD"/>
    <property type="match status" value="1"/>
</dbReference>
<feature type="region of interest" description="Disordered" evidence="5">
    <location>
        <begin position="83"/>
        <end position="168"/>
    </location>
</feature>
<dbReference type="PROSITE" id="PS51058">
    <property type="entry name" value="ZF_CXXC"/>
    <property type="match status" value="2"/>
</dbReference>
<dbReference type="InterPro" id="IPR001739">
    <property type="entry name" value="Methyl_CpG_DNA-bd"/>
</dbReference>
<feature type="region of interest" description="Disordered" evidence="5">
    <location>
        <begin position="1"/>
        <end position="33"/>
    </location>
</feature>
<dbReference type="GeneTree" id="ENSGT00950000183005"/>
<feature type="region of interest" description="Disordered" evidence="5">
    <location>
        <begin position="914"/>
        <end position="934"/>
    </location>
</feature>
<feature type="compositionally biased region" description="Basic and acidic residues" evidence="5">
    <location>
        <begin position="834"/>
        <end position="843"/>
    </location>
</feature>
<dbReference type="SUPFAM" id="SSF54171">
    <property type="entry name" value="DNA-binding domain"/>
    <property type="match status" value="1"/>
</dbReference>
<dbReference type="PROSITE" id="PS50982">
    <property type="entry name" value="MBD"/>
    <property type="match status" value="1"/>
</dbReference>
<feature type="domain" description="CXXC-type" evidence="7">
    <location>
        <begin position="695"/>
        <end position="744"/>
    </location>
</feature>
<evidence type="ECO:0000256" key="4">
    <source>
        <dbReference type="PROSITE-ProRule" id="PRU00509"/>
    </source>
</evidence>
<evidence type="ECO:0000313" key="8">
    <source>
        <dbReference type="Ensembl" id="ENSSFOP00015044038.1"/>
    </source>
</evidence>
<gene>
    <name evidence="8" type="primary">mbd1a</name>
</gene>
<dbReference type="GO" id="GO:0003677">
    <property type="term" value="F:DNA binding"/>
    <property type="evidence" value="ECO:0007669"/>
    <property type="project" value="InterPro"/>
</dbReference>
<keyword evidence="3" id="KW-0862">Zinc</keyword>
<accession>A0A8C9T709</accession>
<dbReference type="InterPro" id="IPR016177">
    <property type="entry name" value="DNA-bd_dom_sf"/>
</dbReference>
<feature type="domain" description="CXXC-type" evidence="7">
    <location>
        <begin position="564"/>
        <end position="611"/>
    </location>
</feature>
<evidence type="ECO:0000256" key="1">
    <source>
        <dbReference type="ARBA" id="ARBA00022723"/>
    </source>
</evidence>
<dbReference type="Pfam" id="PF02008">
    <property type="entry name" value="zf-CXXC"/>
    <property type="match status" value="2"/>
</dbReference>
<dbReference type="Ensembl" id="ENSSFOT00015074685.1">
    <property type="protein sequence ID" value="ENSSFOP00015044038.1"/>
    <property type="gene ID" value="ENSSFOG00015026264.1"/>
</dbReference>
<evidence type="ECO:0000256" key="5">
    <source>
        <dbReference type="SAM" id="MobiDB-lite"/>
    </source>
</evidence>
<evidence type="ECO:0008006" key="10">
    <source>
        <dbReference type="Google" id="ProtNLM"/>
    </source>
</evidence>
<reference evidence="8 9" key="1">
    <citation type="submission" date="2019-04" db="EMBL/GenBank/DDBJ databases">
        <authorList>
            <consortium name="Wellcome Sanger Institute Data Sharing"/>
        </authorList>
    </citation>
    <scope>NUCLEOTIDE SEQUENCE [LARGE SCALE GENOMIC DNA]</scope>
</reference>
<feature type="compositionally biased region" description="Polar residues" evidence="5">
    <location>
        <begin position="295"/>
        <end position="304"/>
    </location>
</feature>
<name>A0A8C9T709_SCLFO</name>
<dbReference type="OrthoDB" id="10072024at2759"/>
<dbReference type="InterPro" id="IPR002857">
    <property type="entry name" value="Znf_CXXC"/>
</dbReference>
<feature type="region of interest" description="Disordered" evidence="5">
    <location>
        <begin position="237"/>
        <end position="367"/>
    </location>
</feature>
<sequence length="1127" mass="124393">MNEGPLKQPVEENEVAEEDMGEEDSATKGRARKRVVGVTEENVGQMADTLPERNLEVAVLEKSQEPSVGTGILEVRSLNHKEKVETETGDAVVNAVAHPPKDRLGPLEYDGGTEPKEQNWNRDPLPISGKSGPDTAKDWDVLKVANGNSRSRRRRRANDQDDNWSDWPALGDGWKRKEVLRRSGFTVGKADTYYMSPHGERVRSKIEMVKCMAGTLDLSSFDFKSGKFLDKDAAKRMRKRQKVDSASTADEGVTHTETHFQNRLSHTGSRGTGANPVTQGVRPEGEGTHPGRDASPSQGTPSRTRTPDLPESRTVVQPAAPPCPPEGVTLEQNSNPEKCRSPESTDTACSDISEPRRTVSPSQTPQVTPPQVIVLQQIAVSPQVTVAGQKSSASPCCPRALSLSPHLAKASPLSIGSPLRKVSSNPSLCLGDFSPPSLSAPATPNTEAYFPYLDPPWLDPVLAPLSPTSSPERDCEGALQDQASSHCPVFQSPIPPSNSVADSLDSSMPLNGETTPLDCPSSESLLRCMNCGNSFSDTEFRSLDSTALCPSCRSEKKQVSTRNIIFRKWLPCGQCQTCQVTEDCGMCASCCRGLLHPGSSKPVRCRRRKCLCPIRKVGRGKWVLGRRSEIQGEAAVGQRIIPKKTKILKKKRVLRTTLRRRVYEKNRKFKKQYSISQYSDSEFSQDLENDDTESGPKKRSRRACWKCDACLRPTDCGRCDFCMDKPKFGGDNKKRQKCRLRQCQSQAMRHLLPFQLGQTKSMATVGWVGRGRRRGGRSRYGSHIRRRKSQAPWEKYSSADEDDNREQQADCDKNDEGDDNAYVSPPQPNYSIGKEGKEELGDRECKEQVDGSVASQLAKVVSDVNFDSSYGRLDIQALYNSSCSFSAQDGFEANDSPLSMMRIRELPAKVTRSGHVSLQQEPPVGRRQTGHLPALLPNPVNATARLGLTADVRVVEVDAGESNTQEDTPVITEIFSLANSGQQRCMLGHELLVLLEDLRHTVLPAHWVGLLVKGPQLQLLQCSKLSTMADTVLQIEPSFFYHIRVQDQPLLLTHPLYEAHPSRLTSVPEVVSLLLDLENYTVCQGYPSSDLQPNQEPVLHVRAAACELLVLQSQERCDKCDVTSLVL</sequence>
<dbReference type="GO" id="GO:0008270">
    <property type="term" value="F:zinc ion binding"/>
    <property type="evidence" value="ECO:0007669"/>
    <property type="project" value="UniProtKB-KW"/>
</dbReference>
<dbReference type="SMART" id="SM00391">
    <property type="entry name" value="MBD"/>
    <property type="match status" value="1"/>
</dbReference>
<feature type="compositionally biased region" description="Basic and acidic residues" evidence="5">
    <location>
        <begin position="283"/>
        <end position="292"/>
    </location>
</feature>
<organism evidence="8 9">
    <name type="scientific">Scleropages formosus</name>
    <name type="common">Asian bonytongue</name>
    <name type="synonym">Osteoglossum formosum</name>
    <dbReference type="NCBI Taxonomy" id="113540"/>
    <lineage>
        <taxon>Eukaryota</taxon>
        <taxon>Metazoa</taxon>
        <taxon>Chordata</taxon>
        <taxon>Craniata</taxon>
        <taxon>Vertebrata</taxon>
        <taxon>Euteleostomi</taxon>
        <taxon>Actinopterygii</taxon>
        <taxon>Neopterygii</taxon>
        <taxon>Teleostei</taxon>
        <taxon>Osteoglossocephala</taxon>
        <taxon>Osteoglossomorpha</taxon>
        <taxon>Osteoglossiformes</taxon>
        <taxon>Osteoglossidae</taxon>
        <taxon>Scleropages</taxon>
    </lineage>
</organism>
<keyword evidence="1" id="KW-0479">Metal-binding</keyword>
<evidence type="ECO:0000259" key="6">
    <source>
        <dbReference type="PROSITE" id="PS50982"/>
    </source>
</evidence>